<feature type="transmembrane region" description="Helical" evidence="12">
    <location>
        <begin position="241"/>
        <end position="261"/>
    </location>
</feature>
<dbReference type="Gene3D" id="1.20.1070.10">
    <property type="entry name" value="Rhodopsin 7-helix transmembrane proteins"/>
    <property type="match status" value="1"/>
</dbReference>
<name>A0A177TT11_9BASI</name>
<accession>A0A177TT11</accession>
<keyword evidence="8" id="KW-0157">Chromophore</keyword>
<evidence type="ECO:0000256" key="9">
    <source>
        <dbReference type="ARBA" id="ARBA00023136"/>
    </source>
</evidence>
<reference evidence="13" key="2">
    <citation type="journal article" date="2019" name="IMA Fungus">
        <title>Genome sequencing and comparison of five Tilletia species to identify candidate genes for the detection of regulated species infecting wheat.</title>
        <authorList>
            <person name="Nguyen H.D.T."/>
            <person name="Sultana T."/>
            <person name="Kesanakurti P."/>
            <person name="Hambleton S."/>
        </authorList>
    </citation>
    <scope>NUCLEOTIDE SEQUENCE</scope>
    <source>
        <strain evidence="13">DAOMC 236416</strain>
    </source>
</reference>
<dbReference type="InterPro" id="IPR001425">
    <property type="entry name" value="Arc/bac/fun_rhodopsins"/>
</dbReference>
<feature type="transmembrane region" description="Helical" evidence="12">
    <location>
        <begin position="172"/>
        <end position="195"/>
    </location>
</feature>
<dbReference type="PANTHER" id="PTHR28286">
    <property type="match status" value="1"/>
</dbReference>
<proteinExistence type="inferred from homology"/>
<feature type="transmembrane region" description="Helical" evidence="12">
    <location>
        <begin position="65"/>
        <end position="84"/>
    </location>
</feature>
<dbReference type="PROSITE" id="PS00950">
    <property type="entry name" value="BACTERIAL_OPSIN_1"/>
    <property type="match status" value="1"/>
</dbReference>
<feature type="region of interest" description="Disordered" evidence="11">
    <location>
        <begin position="279"/>
        <end position="319"/>
    </location>
</feature>
<dbReference type="PANTHER" id="PTHR28286:SF1">
    <property type="entry name" value="30 KDA HEAT SHOCK PROTEIN-RELATED"/>
    <property type="match status" value="1"/>
</dbReference>
<comment type="subcellular location">
    <subcellularLocation>
        <location evidence="1">Membrane</location>
        <topology evidence="1">Multi-pass membrane protein</topology>
    </subcellularLocation>
</comment>
<keyword evidence="9 12" id="KW-0472">Membrane</keyword>
<dbReference type="GO" id="GO:0005886">
    <property type="term" value="C:plasma membrane"/>
    <property type="evidence" value="ECO:0007669"/>
    <property type="project" value="TreeGrafter"/>
</dbReference>
<dbReference type="AlphaFoldDB" id="A0A177TT11"/>
<organism evidence="13 14">
    <name type="scientific">Tilletia indica</name>
    <dbReference type="NCBI Taxonomy" id="43049"/>
    <lineage>
        <taxon>Eukaryota</taxon>
        <taxon>Fungi</taxon>
        <taxon>Dikarya</taxon>
        <taxon>Basidiomycota</taxon>
        <taxon>Ustilaginomycotina</taxon>
        <taxon>Exobasidiomycetes</taxon>
        <taxon>Tilletiales</taxon>
        <taxon>Tilletiaceae</taxon>
        <taxon>Tilletia</taxon>
    </lineage>
</organism>
<evidence type="ECO:0000256" key="6">
    <source>
        <dbReference type="ARBA" id="ARBA00022925"/>
    </source>
</evidence>
<evidence type="ECO:0000256" key="5">
    <source>
        <dbReference type="ARBA" id="ARBA00022692"/>
    </source>
</evidence>
<dbReference type="PRINTS" id="PR00251">
    <property type="entry name" value="BACTRLOPSIN"/>
</dbReference>
<keyword evidence="7 12" id="KW-1133">Transmembrane helix</keyword>
<dbReference type="Proteomes" id="UP000077521">
    <property type="component" value="Unassembled WGS sequence"/>
</dbReference>
<dbReference type="Pfam" id="PF01036">
    <property type="entry name" value="Bac_rhodopsin"/>
    <property type="match status" value="1"/>
</dbReference>
<keyword evidence="4" id="KW-0716">Sensory transduction</keyword>
<keyword evidence="10" id="KW-0675">Receptor</keyword>
<keyword evidence="14" id="KW-1185">Reference proteome</keyword>
<dbReference type="GO" id="GO:0009881">
    <property type="term" value="F:photoreceptor activity"/>
    <property type="evidence" value="ECO:0007669"/>
    <property type="project" value="UniProtKB-KW"/>
</dbReference>
<comment type="similarity">
    <text evidence="2">Belongs to the archaeal/bacterial/fungal opsin family.</text>
</comment>
<reference evidence="13" key="1">
    <citation type="submission" date="2016-04" db="EMBL/GenBank/DDBJ databases">
        <authorList>
            <person name="Nguyen H.D."/>
            <person name="Samba Siva P."/>
            <person name="Cullis J."/>
            <person name="Levesque C.A."/>
            <person name="Hambleton S."/>
        </authorList>
    </citation>
    <scope>NUCLEOTIDE SEQUENCE</scope>
    <source>
        <strain evidence="13">DAOMC 236416</strain>
    </source>
</reference>
<dbReference type="GO" id="GO:0005216">
    <property type="term" value="F:monoatomic ion channel activity"/>
    <property type="evidence" value="ECO:0007669"/>
    <property type="project" value="InterPro"/>
</dbReference>
<gene>
    <name evidence="13" type="ORF">A4X13_0g388</name>
</gene>
<evidence type="ECO:0000256" key="10">
    <source>
        <dbReference type="ARBA" id="ARBA00023170"/>
    </source>
</evidence>
<keyword evidence="6" id="KW-0681">Retinal protein</keyword>
<dbReference type="FunFam" id="1.20.1070.10:FF:000160">
    <property type="entry name" value="Related to Opsin-1"/>
    <property type="match status" value="1"/>
</dbReference>
<dbReference type="SMART" id="SM01021">
    <property type="entry name" value="Bac_rhodopsin"/>
    <property type="match status" value="1"/>
</dbReference>
<evidence type="ECO:0000256" key="2">
    <source>
        <dbReference type="ARBA" id="ARBA00008130"/>
    </source>
</evidence>
<dbReference type="SUPFAM" id="SSF81321">
    <property type="entry name" value="Family A G protein-coupled receptor-like"/>
    <property type="match status" value="1"/>
</dbReference>
<evidence type="ECO:0000256" key="3">
    <source>
        <dbReference type="ARBA" id="ARBA00022543"/>
    </source>
</evidence>
<evidence type="ECO:0000256" key="1">
    <source>
        <dbReference type="ARBA" id="ARBA00004141"/>
    </source>
</evidence>
<evidence type="ECO:0000313" key="14">
    <source>
        <dbReference type="Proteomes" id="UP000077521"/>
    </source>
</evidence>
<feature type="transmembrane region" description="Helical" evidence="12">
    <location>
        <begin position="36"/>
        <end position="58"/>
    </location>
</feature>
<dbReference type="GO" id="GO:0005783">
    <property type="term" value="C:endoplasmic reticulum"/>
    <property type="evidence" value="ECO:0007669"/>
    <property type="project" value="TreeGrafter"/>
</dbReference>
<comment type="caution">
    <text evidence="13">The sequence shown here is derived from an EMBL/GenBank/DDBJ whole genome shotgun (WGS) entry which is preliminary data.</text>
</comment>
<sequence length="319" mass="34533">MTFTVPSLLARAAGNQAVNINRPLADIDLTTSGSSFLWFVFTMMAATAIGTSVWAFASVDPHRRVFHYLTIGILTTASVAYFAMASNLGETPVQVEFLREGASIAAQNGGRLTRGIWYARYIDWTITTPLLLLEILLVSGVPTSTILLTIFMDIVMIVTGLIGALVPSTYKWGFFSIGCVAMLFVFWILYGPAHTSAKSISADNGRVYFNGAIALCFLWFLYPIAWGLADGGNVISTDGEMVFYGVLDLLAKPVFAIYHLFALRRSNFAHILPGRAPDAGSHGTSTANHTHHPESAHVQQDSSALPKRHSVAPTEGTLA</sequence>
<feature type="transmembrane region" description="Helical" evidence="12">
    <location>
        <begin position="207"/>
        <end position="229"/>
    </location>
</feature>
<evidence type="ECO:0000256" key="8">
    <source>
        <dbReference type="ARBA" id="ARBA00022991"/>
    </source>
</evidence>
<evidence type="ECO:0000256" key="7">
    <source>
        <dbReference type="ARBA" id="ARBA00022989"/>
    </source>
</evidence>
<feature type="transmembrane region" description="Helical" evidence="12">
    <location>
        <begin position="121"/>
        <end position="139"/>
    </location>
</feature>
<evidence type="ECO:0000256" key="12">
    <source>
        <dbReference type="SAM" id="Phobius"/>
    </source>
</evidence>
<dbReference type="GO" id="GO:0007602">
    <property type="term" value="P:phototransduction"/>
    <property type="evidence" value="ECO:0007669"/>
    <property type="project" value="UniProtKB-KW"/>
</dbReference>
<dbReference type="EMBL" id="LWDF02000012">
    <property type="protein sequence ID" value="KAE8260359.1"/>
    <property type="molecule type" value="Genomic_DNA"/>
</dbReference>
<evidence type="ECO:0000256" key="4">
    <source>
        <dbReference type="ARBA" id="ARBA00022606"/>
    </source>
</evidence>
<evidence type="ECO:0000256" key="11">
    <source>
        <dbReference type="SAM" id="MobiDB-lite"/>
    </source>
</evidence>
<evidence type="ECO:0000313" key="13">
    <source>
        <dbReference type="EMBL" id="KAE8260359.1"/>
    </source>
</evidence>
<keyword evidence="5 12" id="KW-0812">Transmembrane</keyword>
<protein>
    <submittedName>
        <fullName evidence="13">Uncharacterized protein</fullName>
    </submittedName>
</protein>
<feature type="transmembrane region" description="Helical" evidence="12">
    <location>
        <begin position="146"/>
        <end position="166"/>
    </location>
</feature>
<dbReference type="InterPro" id="IPR043476">
    <property type="entry name" value="Yro2-like_7TM"/>
</dbReference>
<dbReference type="CDD" id="cd15239">
    <property type="entry name" value="7tm_YRO2_fungal-like"/>
    <property type="match status" value="1"/>
</dbReference>
<keyword evidence="3" id="KW-0600">Photoreceptor protein</keyword>
<dbReference type="InterPro" id="IPR018229">
    <property type="entry name" value="Rhodopsin_retinal_BS"/>
</dbReference>